<reference evidence="3" key="1">
    <citation type="journal article" date="2017" name="bioRxiv">
        <title>Conservation of a gene cluster reveals novel cercosporin biosynthetic mechanisms and extends production to the genus Colletotrichum.</title>
        <authorList>
            <person name="de Jonge R."/>
            <person name="Ebert M.K."/>
            <person name="Huitt-Roehl C.R."/>
            <person name="Pal P."/>
            <person name="Suttle J.C."/>
            <person name="Spanner R.E."/>
            <person name="Neubauer J.D."/>
            <person name="Jurick W.M.II."/>
            <person name="Stott K.A."/>
            <person name="Secor G.A."/>
            <person name="Thomma B.P.H.J."/>
            <person name="Van de Peer Y."/>
            <person name="Townsend C.A."/>
            <person name="Bolton M.D."/>
        </authorList>
    </citation>
    <scope>NUCLEOTIDE SEQUENCE [LARGE SCALE GENOMIC DNA]</scope>
    <source>
        <strain evidence="3">CBS538.71</strain>
    </source>
</reference>
<dbReference type="STRING" id="357750.A0A2S6BS33"/>
<feature type="compositionally biased region" description="Acidic residues" evidence="1">
    <location>
        <begin position="233"/>
        <end position="246"/>
    </location>
</feature>
<feature type="compositionally biased region" description="Polar residues" evidence="1">
    <location>
        <begin position="347"/>
        <end position="367"/>
    </location>
</feature>
<feature type="region of interest" description="Disordered" evidence="1">
    <location>
        <begin position="1"/>
        <end position="86"/>
    </location>
</feature>
<dbReference type="OrthoDB" id="5374569at2759"/>
<evidence type="ECO:0000313" key="3">
    <source>
        <dbReference type="Proteomes" id="UP000237631"/>
    </source>
</evidence>
<evidence type="ECO:0000256" key="1">
    <source>
        <dbReference type="SAM" id="MobiDB-lite"/>
    </source>
</evidence>
<proteinExistence type="predicted"/>
<feature type="compositionally biased region" description="Basic and acidic residues" evidence="1">
    <location>
        <begin position="294"/>
        <end position="306"/>
    </location>
</feature>
<feature type="compositionally biased region" description="Basic and acidic residues" evidence="1">
    <location>
        <begin position="390"/>
        <end position="403"/>
    </location>
</feature>
<dbReference type="Proteomes" id="UP000237631">
    <property type="component" value="Unassembled WGS sequence"/>
</dbReference>
<dbReference type="AlphaFoldDB" id="A0A2S6BS33"/>
<feature type="compositionally biased region" description="Pro residues" evidence="1">
    <location>
        <begin position="309"/>
        <end position="320"/>
    </location>
</feature>
<protein>
    <submittedName>
        <fullName evidence="2">Uncharacterized protein</fullName>
    </submittedName>
</protein>
<dbReference type="EMBL" id="PNEN01001788">
    <property type="protein sequence ID" value="PPJ50303.1"/>
    <property type="molecule type" value="Genomic_DNA"/>
</dbReference>
<feature type="compositionally biased region" description="Basic and acidic residues" evidence="1">
    <location>
        <begin position="150"/>
        <end position="159"/>
    </location>
</feature>
<sequence>MPRTLPWLKDNVSEKDVPQGSTKTKARPRSASPDDLVGPDLEDLQDEPARPARPARPEKRKQIVREPSSSPPPAPKGPPPVEYMKSGYDADDIWMMVEDEFYSTAQLYTEHLHQAEYARLKKLHGSRGQETLATLARATDSRTAQSMELQVKRQQEENQRKRRQAVIAGSDSEDEDEFMKVPQLANLMTGSQGGTGPAQTRSTNSRSRRALAEDGDESSDLLPKPALSPLNEAEGEDEDTESDDLDAPLRKKKAQPQSTIQRSAPSSSGVSTSSLPAPPPKAAPSRVFKQFGRTRREEQEYVKEESQPPSLPSSPPPRLSAPPRKQRDEDNVTGDTSRLNGRHARSRFSSIKQEAPTSPINDDSGTASVKIKEEPGTRPSTSLAKRRAQKAKEEAEAKRKEVEASIPTFLF</sequence>
<feature type="compositionally biased region" description="Basic and acidic residues" evidence="1">
    <location>
        <begin position="47"/>
        <end position="64"/>
    </location>
</feature>
<feature type="compositionally biased region" description="Low complexity" evidence="1">
    <location>
        <begin position="263"/>
        <end position="274"/>
    </location>
</feature>
<feature type="region of interest" description="Disordered" evidence="1">
    <location>
        <begin position="137"/>
        <end position="411"/>
    </location>
</feature>
<keyword evidence="3" id="KW-1185">Reference proteome</keyword>
<evidence type="ECO:0000313" key="2">
    <source>
        <dbReference type="EMBL" id="PPJ50303.1"/>
    </source>
</evidence>
<organism evidence="2 3">
    <name type="scientific">Cercospora berteroae</name>
    <dbReference type="NCBI Taxonomy" id="357750"/>
    <lineage>
        <taxon>Eukaryota</taxon>
        <taxon>Fungi</taxon>
        <taxon>Dikarya</taxon>
        <taxon>Ascomycota</taxon>
        <taxon>Pezizomycotina</taxon>
        <taxon>Dothideomycetes</taxon>
        <taxon>Dothideomycetidae</taxon>
        <taxon>Mycosphaerellales</taxon>
        <taxon>Mycosphaerellaceae</taxon>
        <taxon>Cercospora</taxon>
    </lineage>
</organism>
<accession>A0A2S6BS33</accession>
<feature type="compositionally biased region" description="Pro residues" evidence="1">
    <location>
        <begin position="69"/>
        <end position="81"/>
    </location>
</feature>
<comment type="caution">
    <text evidence="2">The sequence shown here is derived from an EMBL/GenBank/DDBJ whole genome shotgun (WGS) entry which is preliminary data.</text>
</comment>
<name>A0A2S6BS33_9PEZI</name>
<gene>
    <name evidence="2" type="ORF">CBER1_06454</name>
</gene>